<dbReference type="SUPFAM" id="SSF54637">
    <property type="entry name" value="Thioesterase/thiol ester dehydrase-isomerase"/>
    <property type="match status" value="1"/>
</dbReference>
<dbReference type="CDD" id="cd00586">
    <property type="entry name" value="4HBT"/>
    <property type="match status" value="1"/>
</dbReference>
<dbReference type="Proteomes" id="UP001501757">
    <property type="component" value="Unassembled WGS sequence"/>
</dbReference>
<dbReference type="EMBL" id="BAAAEI010000006">
    <property type="protein sequence ID" value="GAA0347598.1"/>
    <property type="molecule type" value="Genomic_DNA"/>
</dbReference>
<evidence type="ECO:0000313" key="2">
    <source>
        <dbReference type="Proteomes" id="UP001501757"/>
    </source>
</evidence>
<comment type="caution">
    <text evidence="1">The sequence shown here is derived from an EMBL/GenBank/DDBJ whole genome shotgun (WGS) entry which is preliminary data.</text>
</comment>
<dbReference type="Gene3D" id="3.10.129.10">
    <property type="entry name" value="Hotdog Thioesterase"/>
    <property type="match status" value="1"/>
</dbReference>
<dbReference type="InterPro" id="IPR051490">
    <property type="entry name" value="THEM6_lcsJ_thioesterase"/>
</dbReference>
<organism evidence="1 2">
    <name type="scientific">Bowmanella denitrificans</name>
    <dbReference type="NCBI Taxonomy" id="366582"/>
    <lineage>
        <taxon>Bacteria</taxon>
        <taxon>Pseudomonadati</taxon>
        <taxon>Pseudomonadota</taxon>
        <taxon>Gammaproteobacteria</taxon>
        <taxon>Alteromonadales</taxon>
        <taxon>Alteromonadaceae</taxon>
        <taxon>Bowmanella</taxon>
    </lineage>
</organism>
<sequence>MNLYLRLLLALLKGFRTKQKHPLEPIVSYFRVMPWDLDVLGHMNNGRYLQISDVARMDWMSQARILNAILRNRWGALLGGSLIRYSRALKLWQKYRVVTRVTSWDERWFFIEHRFETMCGKEVACCLTRAALRSKKGWAGTQPIIDEVVPGLQSPAHCPKVSAWLNADDTLVGQQSFSHVAERHSQAAAFDYLTGNQPR</sequence>
<dbReference type="PANTHER" id="PTHR12475:SF4">
    <property type="entry name" value="PROTEIN THEM6"/>
    <property type="match status" value="1"/>
</dbReference>
<evidence type="ECO:0008006" key="3">
    <source>
        <dbReference type="Google" id="ProtNLM"/>
    </source>
</evidence>
<dbReference type="PANTHER" id="PTHR12475">
    <property type="match status" value="1"/>
</dbReference>
<keyword evidence="2" id="KW-1185">Reference proteome</keyword>
<proteinExistence type="predicted"/>
<name>A0ABP3GK33_9ALTE</name>
<protein>
    <recommendedName>
        <fullName evidence="3">Thioesterase</fullName>
    </recommendedName>
</protein>
<dbReference type="Pfam" id="PF13279">
    <property type="entry name" value="4HBT_2"/>
    <property type="match status" value="1"/>
</dbReference>
<dbReference type="InterPro" id="IPR029069">
    <property type="entry name" value="HotDog_dom_sf"/>
</dbReference>
<evidence type="ECO:0000313" key="1">
    <source>
        <dbReference type="EMBL" id="GAA0347598.1"/>
    </source>
</evidence>
<reference evidence="2" key="1">
    <citation type="journal article" date="2019" name="Int. J. Syst. Evol. Microbiol.">
        <title>The Global Catalogue of Microorganisms (GCM) 10K type strain sequencing project: providing services to taxonomists for standard genome sequencing and annotation.</title>
        <authorList>
            <consortium name="The Broad Institute Genomics Platform"/>
            <consortium name="The Broad Institute Genome Sequencing Center for Infectious Disease"/>
            <person name="Wu L."/>
            <person name="Ma J."/>
        </authorList>
    </citation>
    <scope>NUCLEOTIDE SEQUENCE [LARGE SCALE GENOMIC DNA]</scope>
    <source>
        <strain evidence="2">JCM 13378</strain>
    </source>
</reference>
<gene>
    <name evidence="1" type="ORF">GCM10009092_09970</name>
</gene>
<dbReference type="RefSeq" id="WP_102797000.1">
    <property type="nucleotide sequence ID" value="NZ_BAAAEI010000006.1"/>
</dbReference>
<accession>A0ABP3GK33</accession>